<evidence type="ECO:0000256" key="2">
    <source>
        <dbReference type="ARBA" id="ARBA00023163"/>
    </source>
</evidence>
<feature type="region of interest" description="Leucine repeat II (LRII)" evidence="3">
    <location>
        <begin position="313"/>
        <end position="345"/>
    </location>
</feature>
<evidence type="ECO:0000256" key="4">
    <source>
        <dbReference type="SAM" id="MobiDB-lite"/>
    </source>
</evidence>
<feature type="short sequence motif" description="VHIID" evidence="3">
    <location>
        <begin position="267"/>
        <end position="271"/>
    </location>
</feature>
<dbReference type="InterPro" id="IPR005202">
    <property type="entry name" value="TF_GRAS"/>
</dbReference>
<feature type="compositionally biased region" description="Basic and acidic residues" evidence="4">
    <location>
        <begin position="7"/>
        <end position="30"/>
    </location>
</feature>
<dbReference type="EMBL" id="SZYD01000008">
    <property type="protein sequence ID" value="KAD5508408.1"/>
    <property type="molecule type" value="Genomic_DNA"/>
</dbReference>
<dbReference type="PROSITE" id="PS50985">
    <property type="entry name" value="GRAS"/>
    <property type="match status" value="1"/>
</dbReference>
<dbReference type="Pfam" id="PF03514">
    <property type="entry name" value="GRAS"/>
    <property type="match status" value="1"/>
</dbReference>
<organism evidence="5 6">
    <name type="scientific">Mikania micrantha</name>
    <name type="common">bitter vine</name>
    <dbReference type="NCBI Taxonomy" id="192012"/>
    <lineage>
        <taxon>Eukaryota</taxon>
        <taxon>Viridiplantae</taxon>
        <taxon>Streptophyta</taxon>
        <taxon>Embryophyta</taxon>
        <taxon>Tracheophyta</taxon>
        <taxon>Spermatophyta</taxon>
        <taxon>Magnoliopsida</taxon>
        <taxon>eudicotyledons</taxon>
        <taxon>Gunneridae</taxon>
        <taxon>Pentapetalae</taxon>
        <taxon>asterids</taxon>
        <taxon>campanulids</taxon>
        <taxon>Asterales</taxon>
        <taxon>Asteraceae</taxon>
        <taxon>Asteroideae</taxon>
        <taxon>Heliantheae alliance</taxon>
        <taxon>Eupatorieae</taxon>
        <taxon>Mikania</taxon>
    </lineage>
</organism>
<evidence type="ECO:0008006" key="7">
    <source>
        <dbReference type="Google" id="ProtNLM"/>
    </source>
</evidence>
<evidence type="ECO:0000313" key="6">
    <source>
        <dbReference type="Proteomes" id="UP000326396"/>
    </source>
</evidence>
<accession>A0A5N6NZ82</accession>
<keyword evidence="6" id="KW-1185">Reference proteome</keyword>
<name>A0A5N6NZ82_9ASTR</name>
<comment type="caution">
    <text evidence="5">The sequence shown here is derived from an EMBL/GenBank/DDBJ whole genome shotgun (WGS) entry which is preliminary data.</text>
</comment>
<evidence type="ECO:0000256" key="3">
    <source>
        <dbReference type="PROSITE-ProRule" id="PRU01191"/>
    </source>
</evidence>
<dbReference type="PANTHER" id="PTHR31636">
    <property type="entry name" value="OSJNBA0084A10.13 PROTEIN-RELATED"/>
    <property type="match status" value="1"/>
</dbReference>
<evidence type="ECO:0000256" key="1">
    <source>
        <dbReference type="ARBA" id="ARBA00023015"/>
    </source>
</evidence>
<keyword evidence="1" id="KW-0805">Transcription regulation</keyword>
<feature type="region of interest" description="Disordered" evidence="4">
    <location>
        <begin position="1"/>
        <end position="30"/>
    </location>
</feature>
<feature type="region of interest" description="SAW" evidence="3">
    <location>
        <begin position="448"/>
        <end position="524"/>
    </location>
</feature>
<comment type="caution">
    <text evidence="3">Lacks conserved residue(s) required for the propagation of feature annotation.</text>
</comment>
<gene>
    <name evidence="5" type="ORF">E3N88_16111</name>
</gene>
<dbReference type="AlphaFoldDB" id="A0A5N6NZ82"/>
<comment type="similarity">
    <text evidence="3">Belongs to the GRAS family.</text>
</comment>
<reference evidence="5 6" key="1">
    <citation type="submission" date="2019-05" db="EMBL/GenBank/DDBJ databases">
        <title>Mikania micrantha, genome provides insights into the molecular mechanism of rapid growth.</title>
        <authorList>
            <person name="Liu B."/>
        </authorList>
    </citation>
    <scope>NUCLEOTIDE SEQUENCE [LARGE SCALE GENOMIC DNA]</scope>
    <source>
        <strain evidence="5">NLD-2019</strain>
        <tissue evidence="5">Leaf</tissue>
    </source>
</reference>
<feature type="region of interest" description="Disordered" evidence="4">
    <location>
        <begin position="85"/>
        <end position="104"/>
    </location>
</feature>
<protein>
    <recommendedName>
        <fullName evidence="7">DELLA protein</fullName>
    </recommendedName>
</protein>
<dbReference type="OrthoDB" id="770224at2759"/>
<dbReference type="Proteomes" id="UP000326396">
    <property type="component" value="Linkage Group LG16"/>
</dbReference>
<proteinExistence type="inferred from homology"/>
<sequence>MFPSNKRVLEKDNPSSNEDQHKPYRDHGNDVEPFDNLYFDFASPPYRNMLKGENLQLEDQKHKKDSPFASLRIVKDFASRSRKLNGERIHIPSSNNESRESNDKKLSTIERIRIAGLHFIETYSSNLDEMSNPSQLFPVLSAELADEAKDIDLLLNLLVSADKTSLKQFADASKLIDLCTKRSSIEGTTVERLVYYFSEAIREKINRETGKDTSEGVESMRMFDLQKALMSVDASILAFHQKVPLSPVCQFTAMHTILENVGNAQHIHVIDLEIRTGMQYTVMMQAIASRTEWRLKHLKITAICTRSKSKIKDTCHNLAEFAHSMNIPFSYNIVMVADMLDFNIDILELDRHERVAVYSAISLSSLIVKPNRLEHLMREIRKINPCIMIVTEVEANHTSLEFVDRFISALFFYGALFDSLSICLANDELNRKVGEAIYFAYPIRNIVSAEGDDRTIRHVGIDVWRAFFARFRMSEVELSGESLNEAKLLINSFDCGNLCSLHVDGRCFRVTWNDVPIFSVSAWKFV</sequence>
<evidence type="ECO:0000313" key="5">
    <source>
        <dbReference type="EMBL" id="KAD5508408.1"/>
    </source>
</evidence>
<keyword evidence="2" id="KW-0804">Transcription</keyword>